<dbReference type="GO" id="GO:0032051">
    <property type="term" value="F:clathrin light chain binding"/>
    <property type="evidence" value="ECO:0007669"/>
    <property type="project" value="InterPro"/>
</dbReference>
<dbReference type="RefSeq" id="XP_018273380.1">
    <property type="nucleotide sequence ID" value="XM_018418836.1"/>
</dbReference>
<evidence type="ECO:0000256" key="4">
    <source>
        <dbReference type="ARBA" id="ARBA00023176"/>
    </source>
</evidence>
<feature type="repeat" description="CHCR" evidence="7">
    <location>
        <begin position="1141"/>
        <end position="1282"/>
    </location>
</feature>
<feature type="coiled-coil region" evidence="8">
    <location>
        <begin position="1616"/>
        <end position="1643"/>
    </location>
</feature>
<dbReference type="SMART" id="SM00299">
    <property type="entry name" value="CLH"/>
    <property type="match status" value="7"/>
</dbReference>
<organism evidence="10 11">
    <name type="scientific">Rhodotorula graminis (strain WP1)</name>
    <dbReference type="NCBI Taxonomy" id="578459"/>
    <lineage>
        <taxon>Eukaryota</taxon>
        <taxon>Fungi</taxon>
        <taxon>Dikarya</taxon>
        <taxon>Basidiomycota</taxon>
        <taxon>Pucciniomycotina</taxon>
        <taxon>Microbotryomycetes</taxon>
        <taxon>Sporidiobolales</taxon>
        <taxon>Sporidiobolaceae</taxon>
        <taxon>Rhodotorula</taxon>
    </lineage>
</organism>
<dbReference type="GO" id="GO:0071439">
    <property type="term" value="C:clathrin complex"/>
    <property type="evidence" value="ECO:0007669"/>
    <property type="project" value="InterPro"/>
</dbReference>
<dbReference type="PROSITE" id="PS50236">
    <property type="entry name" value="CHCR"/>
    <property type="match status" value="7"/>
</dbReference>
<evidence type="ECO:0000256" key="2">
    <source>
        <dbReference type="ARBA" id="ARBA00022737"/>
    </source>
</evidence>
<dbReference type="GO" id="GO:0030130">
    <property type="term" value="C:clathrin coat of trans-Golgi network vesicle"/>
    <property type="evidence" value="ECO:0007669"/>
    <property type="project" value="InterPro"/>
</dbReference>
<evidence type="ECO:0000256" key="6">
    <source>
        <dbReference type="PIRNR" id="PIRNR002290"/>
    </source>
</evidence>
<dbReference type="GO" id="GO:0005829">
    <property type="term" value="C:cytosol"/>
    <property type="evidence" value="ECO:0007669"/>
    <property type="project" value="GOC"/>
</dbReference>
<dbReference type="GO" id="GO:0006886">
    <property type="term" value="P:intracellular protein transport"/>
    <property type="evidence" value="ECO:0007669"/>
    <property type="project" value="UniProtKB-UniRule"/>
</dbReference>
<dbReference type="GO" id="GO:0030132">
    <property type="term" value="C:clathrin coat of coated pit"/>
    <property type="evidence" value="ECO:0007669"/>
    <property type="project" value="InterPro"/>
</dbReference>
<dbReference type="Gene3D" id="2.130.10.110">
    <property type="entry name" value="Clathrin heavy-chain terminal domain"/>
    <property type="match status" value="1"/>
</dbReference>
<feature type="repeat" description="CHCR" evidence="7">
    <location>
        <begin position="846"/>
        <end position="985"/>
    </location>
</feature>
<keyword evidence="5 6" id="KW-0968">Cytoplasmic vesicle</keyword>
<dbReference type="GO" id="GO:0030479">
    <property type="term" value="C:actin cortical patch"/>
    <property type="evidence" value="ECO:0007669"/>
    <property type="project" value="TreeGrafter"/>
</dbReference>
<evidence type="ECO:0000256" key="8">
    <source>
        <dbReference type="SAM" id="Coils"/>
    </source>
</evidence>
<dbReference type="InterPro" id="IPR015348">
    <property type="entry name" value="Clathrin_H-chain_linker_core"/>
</dbReference>
<dbReference type="Gene3D" id="1.25.40.730">
    <property type="match status" value="1"/>
</dbReference>
<dbReference type="InterPro" id="IPR011990">
    <property type="entry name" value="TPR-like_helical_dom_sf"/>
</dbReference>
<keyword evidence="8" id="KW-0175">Coiled coil</keyword>
<evidence type="ECO:0000313" key="11">
    <source>
        <dbReference type="Proteomes" id="UP000053890"/>
    </source>
</evidence>
<dbReference type="Pfam" id="PF13838">
    <property type="entry name" value="Clathrin_H_link"/>
    <property type="match status" value="1"/>
</dbReference>
<dbReference type="GO" id="GO:0005198">
    <property type="term" value="F:structural molecule activity"/>
    <property type="evidence" value="ECO:0007669"/>
    <property type="project" value="InterPro"/>
</dbReference>
<dbReference type="InterPro" id="IPR016024">
    <property type="entry name" value="ARM-type_fold"/>
</dbReference>
<dbReference type="Pfam" id="PF01394">
    <property type="entry name" value="Clathrin_propel"/>
    <property type="match status" value="2"/>
</dbReference>
<evidence type="ECO:0000313" key="10">
    <source>
        <dbReference type="EMBL" id="KPV77331.1"/>
    </source>
</evidence>
<dbReference type="InterPro" id="IPR055358">
    <property type="entry name" value="CHCR"/>
</dbReference>
<dbReference type="FunFam" id="2.130.10.110:FF:000003">
    <property type="entry name" value="Clathrin heavy chain"/>
    <property type="match status" value="1"/>
</dbReference>
<dbReference type="Pfam" id="PF00637">
    <property type="entry name" value="Clathrin"/>
    <property type="match status" value="7"/>
</dbReference>
<dbReference type="InterPro" id="IPR016341">
    <property type="entry name" value="Clathrin_heavy_chain"/>
</dbReference>
<comment type="subcellular location">
    <subcellularLocation>
        <location evidence="6">Cytoplasmic vesicle membrane</location>
        <topology evidence="6">Peripheral membrane protein</topology>
        <orientation evidence="6">Cytoplasmic side</orientation>
    </subcellularLocation>
    <subcellularLocation>
        <location evidence="6">Membrane</location>
        <location evidence="6">Coated pit</location>
        <topology evidence="6">Peripheral membrane protein</topology>
        <orientation evidence="6">Cytoplasmic side</orientation>
    </subcellularLocation>
</comment>
<dbReference type="STRING" id="578459.A0A194SD58"/>
<proteinExistence type="inferred from homology"/>
<keyword evidence="2" id="KW-0677">Repeat</keyword>
<feature type="repeat" description="CHCR" evidence="7">
    <location>
        <begin position="699"/>
        <end position="841"/>
    </location>
</feature>
<dbReference type="GeneID" id="28979283"/>
<reference evidence="10 11" key="1">
    <citation type="journal article" date="2015" name="Front. Microbiol.">
        <title>Genome sequence of the plant growth promoting endophytic yeast Rhodotorula graminis WP1.</title>
        <authorList>
            <person name="Firrincieli A."/>
            <person name="Otillar R."/>
            <person name="Salamov A."/>
            <person name="Schmutz J."/>
            <person name="Khan Z."/>
            <person name="Redman R.S."/>
            <person name="Fleck N.D."/>
            <person name="Lindquist E."/>
            <person name="Grigoriev I.V."/>
            <person name="Doty S.L."/>
        </authorList>
    </citation>
    <scope>NUCLEOTIDE SEQUENCE [LARGE SCALE GENOMIC DNA]</scope>
    <source>
        <strain evidence="10 11">WP1</strain>
    </source>
</reference>
<feature type="repeat" description="CHCR" evidence="7">
    <location>
        <begin position="1436"/>
        <end position="1579"/>
    </location>
</feature>
<dbReference type="PIRSF" id="PIRSF002290">
    <property type="entry name" value="Clathrin_H_chain"/>
    <property type="match status" value="1"/>
</dbReference>
<comment type="similarity">
    <text evidence="1 6">Belongs to the clathrin heavy chain family.</text>
</comment>
<dbReference type="FunFam" id="1.25.40.10:FF:000002">
    <property type="entry name" value="Clathrin heavy chain"/>
    <property type="match status" value="1"/>
</dbReference>
<dbReference type="Pfam" id="PF09268">
    <property type="entry name" value="Clathrin-link"/>
    <property type="match status" value="1"/>
</dbReference>
<feature type="repeat" description="CHCR" evidence="7">
    <location>
        <begin position="992"/>
        <end position="1137"/>
    </location>
</feature>
<dbReference type="FunFam" id="1.25.40.10:FF:000082">
    <property type="entry name" value="Clathrin heavy chain"/>
    <property type="match status" value="1"/>
</dbReference>
<feature type="repeat" description="CHCR" evidence="7">
    <location>
        <begin position="550"/>
        <end position="696"/>
    </location>
</feature>
<dbReference type="EMBL" id="KQ474074">
    <property type="protein sequence ID" value="KPV77331.1"/>
    <property type="molecule type" value="Genomic_DNA"/>
</dbReference>
<name>A0A194SD58_RHOGW</name>
<dbReference type="FunFam" id="1.25.40.10:FF:000005">
    <property type="entry name" value="Clathrin heavy chain"/>
    <property type="match status" value="1"/>
</dbReference>
<sequence>MVDRPIAFQELLQLTALGIQPGSIGFATLTLESDRFVCVREEVNGAKQVVIIDMADPNNVVRRPISAESAIMHVDDKVIALRAQRQLQIFNIELKQKVSAHLMHEDVTFWKWISPTTIGIVTETAVYHWTCYAPSSAPDSPTQDAPVKVFDRHASLAGNQIINYRVTPDEKWLVLVGISSNTTNPAGFKVKGAMQLYSKERGVSQPIEGHAASFAELRLEGASDDTKLFAFAVRTATGAKLHVVEIDHQANLPVYAKKAVDVFFPPEATNDFPVAMQVSKRFGIAYLVTKYGFIHLYDLESGACIYMNRISGETMFTTCEHRSTSGVIGINRKGQVLSVTVDEDVMIPYVLSTLNNVELAIRLASRGNLPGADDLYSNQFQQLFQSGDYGAAAKVAASSPRGILRTSQTIELFKNVAAQPGQLSPILQYFGILLERGKLNKFESLELARPVLVQGRKNLLEKWLKEDKIECSEELGDIVRAHDMTLALSVYLRANVPNKVVACFAETGQFAKIIVYAKRVGYTPDYAALLQHVTRLNPEHGAEFASQLVNDEMGPLVDIERVVDVFMSQNMIQQATSFLLDALKENRPEQAHLQTRLLEMNLMNAPQVADAILGNNMFSHYDRPRIASLCEKAGLAQRALEHYDDIADIKRVVVHSNQLQPEFLVDFFGKLTVEQTLECFNEMLKVNIRQNLQVVVQAATKYSDLVGPVRLIEMFEKFKTAEGLYYYLGSIVNLSEDSEVHFKYIQAATRTGQIREVERIVRESNYYNPEKVKNFLKEAKLQDQLPLIIVCDRFDFVHDLVLYLYQNGLTNFIEVYVQRVNSARTPQVVGGLLDVDCDEATIKALLASVTGPVPVDELVDEVEKRNRLKLILPWIEAKVQAGQQDPALYNALAKIKIDSNVDPEAFLKDNNAYDPLVVGRYCEKRDPYLAYIAYAKGLCDDELIAITTENAMYKHLARYLVKRRRLELWQQVLGADNVHKRPLVDQVVATAVPESTDPEDVSVTVKAFLSADLPSELIELLEKIVLEQSAFSDNANLKKLLMLTAIRADKGRVMGYIDRVEGFDVQEIAGIMIEHGLHEEAFTLFRKNNMHLEAMNTLVEYVVSIDRAQQYADKVDQPAVWSRLGKAQLDGLRVKDAIDSYVRAEDPSNYLEVIETASRAGKHDDLVRYLQMARKTLREPAIDTELAVAYAKTDRLRDMEDFLSMTNVADLLSAGEKAFDAELYDAAKLLFSSISNWARLATTLIYLGENQAAVDAARKAGNTQVWRQVNAACIDKKEFRLAQICGLNLVVHAEELSALVRLYEYQGYTDELMALLEAGLGLERAHMGMFTELSVLYAQYKPERLMEHLKLFWSRINIPKVLRAAEQAHLWSELVFLYVKYDEHDNAALAMMERSAAAWEHNQFKEVIVKVANIEIYYKALNFYLEQQPLLLNDLLTALAPRIDHTRVVRLFQKADELPQIKNYLLAVQDRNLPAVNEAYNELLIEEEDHHSLRDSVDANDAFDSAALAYRLERHELLEFRRLAAHLYAKNSKWDRSIQLSKEDKLYKDAIATAATSGSVDVAEELLRYFADIGSREGWLALAYAAFDSIRSDVMEETSWRHGFSDVFMPYKLTAARLAADRVVALERRLEALSTKASEDEQEEQQAGSFLMGSSSRAIAWTA</sequence>
<evidence type="ECO:0000256" key="3">
    <source>
        <dbReference type="ARBA" id="ARBA00023136"/>
    </source>
</evidence>
<dbReference type="GO" id="GO:0006895">
    <property type="term" value="P:Golgi to endosome transport"/>
    <property type="evidence" value="ECO:0007669"/>
    <property type="project" value="TreeGrafter"/>
</dbReference>
<dbReference type="OrthoDB" id="2113814at2759"/>
<protein>
    <recommendedName>
        <fullName evidence="6">Clathrin heavy chain</fullName>
    </recommendedName>
</protein>
<comment type="function">
    <text evidence="6">Clathrin is the major protein of the polyhedral coat of coated pits and vesicles.</text>
</comment>
<keyword evidence="4 6" id="KW-0168">Coated pit</keyword>
<dbReference type="InterPro" id="IPR016025">
    <property type="entry name" value="Clathrin_H-chain_N"/>
</dbReference>
<feature type="domain" description="Clathrin heavy chain linker core motif" evidence="9">
    <location>
        <begin position="347"/>
        <end position="366"/>
    </location>
</feature>
<dbReference type="InterPro" id="IPR000547">
    <property type="entry name" value="Clathrin_H-chain/VPS_repeat"/>
</dbReference>
<dbReference type="FunFam" id="1.25.40.10:FF:000001">
    <property type="entry name" value="Clathrin heavy chain"/>
    <property type="match status" value="1"/>
</dbReference>
<keyword evidence="3 6" id="KW-0472">Membrane</keyword>
<dbReference type="SUPFAM" id="SSF50989">
    <property type="entry name" value="Clathrin heavy-chain terminal domain"/>
    <property type="match status" value="1"/>
</dbReference>
<dbReference type="PANTHER" id="PTHR10292:SF1">
    <property type="entry name" value="CLATHRIN HEAVY CHAIN"/>
    <property type="match status" value="1"/>
</dbReference>
<dbReference type="OMA" id="HCYDLLH"/>
<evidence type="ECO:0000256" key="7">
    <source>
        <dbReference type="PROSITE-ProRule" id="PRU01006"/>
    </source>
</evidence>
<dbReference type="InterPro" id="IPR022365">
    <property type="entry name" value="Clathrin_H-chain_propeller_rpt"/>
</dbReference>
<evidence type="ECO:0000256" key="5">
    <source>
        <dbReference type="ARBA" id="ARBA00023329"/>
    </source>
</evidence>
<feature type="repeat" description="CHCR" evidence="7">
    <location>
        <begin position="1287"/>
        <end position="1433"/>
    </location>
</feature>
<dbReference type="SUPFAM" id="SSF48371">
    <property type="entry name" value="ARM repeat"/>
    <property type="match status" value="6"/>
</dbReference>
<evidence type="ECO:0000259" key="9">
    <source>
        <dbReference type="Pfam" id="PF09268"/>
    </source>
</evidence>
<accession>A0A194SD58</accession>
<dbReference type="Gene3D" id="1.25.40.10">
    <property type="entry name" value="Tetratricopeptide repeat domain"/>
    <property type="match status" value="3"/>
</dbReference>
<gene>
    <name evidence="10" type="ORF">RHOBADRAFT_65971</name>
</gene>
<dbReference type="PANTHER" id="PTHR10292">
    <property type="entry name" value="CLATHRIN HEAVY CHAIN RELATED"/>
    <property type="match status" value="1"/>
</dbReference>
<dbReference type="Proteomes" id="UP000053890">
    <property type="component" value="Unassembled WGS sequence"/>
</dbReference>
<dbReference type="GO" id="GO:0006898">
    <property type="term" value="P:receptor-mediated endocytosis"/>
    <property type="evidence" value="ECO:0007669"/>
    <property type="project" value="TreeGrafter"/>
</dbReference>
<evidence type="ECO:0000256" key="1">
    <source>
        <dbReference type="ARBA" id="ARBA00009535"/>
    </source>
</evidence>
<keyword evidence="11" id="KW-1185">Reference proteome</keyword>